<organism evidence="3 4">
    <name type="scientific">Amylocarpus encephaloides</name>
    <dbReference type="NCBI Taxonomy" id="45428"/>
    <lineage>
        <taxon>Eukaryota</taxon>
        <taxon>Fungi</taxon>
        <taxon>Dikarya</taxon>
        <taxon>Ascomycota</taxon>
        <taxon>Pezizomycotina</taxon>
        <taxon>Leotiomycetes</taxon>
        <taxon>Helotiales</taxon>
        <taxon>Helotiales incertae sedis</taxon>
        <taxon>Amylocarpus</taxon>
    </lineage>
</organism>
<dbReference type="InterPro" id="IPR003593">
    <property type="entry name" value="AAA+_ATPase"/>
</dbReference>
<dbReference type="CDD" id="cd19481">
    <property type="entry name" value="RecA-like_protease"/>
    <property type="match status" value="1"/>
</dbReference>
<dbReference type="PANTHER" id="PTHR46411">
    <property type="entry name" value="FAMILY ATPASE, PUTATIVE-RELATED"/>
    <property type="match status" value="1"/>
</dbReference>
<dbReference type="EMBL" id="MU251605">
    <property type="protein sequence ID" value="KAG9231384.1"/>
    <property type="molecule type" value="Genomic_DNA"/>
</dbReference>
<feature type="region of interest" description="Disordered" evidence="1">
    <location>
        <begin position="1"/>
        <end position="47"/>
    </location>
</feature>
<keyword evidence="4" id="KW-1185">Reference proteome</keyword>
<reference evidence="3" key="1">
    <citation type="journal article" date="2021" name="IMA Fungus">
        <title>Genomic characterization of three marine fungi, including Emericellopsis atlantica sp. nov. with signatures of a generalist lifestyle and marine biomass degradation.</title>
        <authorList>
            <person name="Hagestad O.C."/>
            <person name="Hou L."/>
            <person name="Andersen J.H."/>
            <person name="Hansen E.H."/>
            <person name="Altermark B."/>
            <person name="Li C."/>
            <person name="Kuhnert E."/>
            <person name="Cox R.J."/>
            <person name="Crous P.W."/>
            <person name="Spatafora J.W."/>
            <person name="Lail K."/>
            <person name="Amirebrahimi M."/>
            <person name="Lipzen A."/>
            <person name="Pangilinan J."/>
            <person name="Andreopoulos W."/>
            <person name="Hayes R.D."/>
            <person name="Ng V."/>
            <person name="Grigoriev I.V."/>
            <person name="Jackson S.A."/>
            <person name="Sutton T.D.S."/>
            <person name="Dobson A.D.W."/>
            <person name="Rama T."/>
        </authorList>
    </citation>
    <scope>NUCLEOTIDE SEQUENCE</scope>
    <source>
        <strain evidence="3">TRa018bII</strain>
    </source>
</reference>
<feature type="compositionally biased region" description="Acidic residues" evidence="1">
    <location>
        <begin position="1"/>
        <end position="12"/>
    </location>
</feature>
<evidence type="ECO:0000313" key="4">
    <source>
        <dbReference type="Proteomes" id="UP000824998"/>
    </source>
</evidence>
<keyword evidence="3" id="KW-0378">Hydrolase</keyword>
<evidence type="ECO:0000259" key="2">
    <source>
        <dbReference type="SMART" id="SM00382"/>
    </source>
</evidence>
<gene>
    <name evidence="3" type="ORF">BJ875DRAFT_469685</name>
</gene>
<accession>A0A9P7YCY7</accession>
<sequence>MAPDLENEASSEDELKNHDKKTAEMDKLDIDKKTGTDKKEMSGPKEKLEAKQVARYDEIYDYRTYEWKLVKSAKPRKKSNKKPVLVVRRTFNYKNQHTGTFVDIKSKELTDALIECNEDVEGLGLNKSPPSADVSIFYHSLKALKARLADEASHEEPNSVLVQDLEIAIDFAQFEHGSSIAHMSTLLSAQECTWELLWALLPPSSLVYHFHKYTSSPTILLFRSMQKRKRQDGTIYWDLNCDIVADSGTRFGYAKYPESIEIDEFSGARRIRELDIVPLQFTGEGRAVELKTMMINRGRIYASIKGAKFWEVSGLAVREEVNSTRGWETKRFSFNAYGRGMIDTESFNAHNPDCSYTARVHTVLDRDRLTEEQYLICSPYIQGFSFGNKRWGGFAVSRLQEIQWGNESFNSLVLEPRRKALIHSLVKQHSVTDASYDDLIAGKGRGLVILLSGNPGCGKTLTAEAVAEVTRKPLYVVSAGELGTKPEDVDKALTLSLELAHKWQAVLLLDEADVFLQKRDTADLERNSLVSIFLRQLEYYQGVLVLTTNRVADCDPAFESRIHISLHYPDLDLAARKKIWWTFIKKAQKSEENSKAPDEKEIEWLAEQPLNGRQIKNIVGSARSLAKECEESIDTSHIRTVVEVMSDWKTARST</sequence>
<dbReference type="SMART" id="SM00382">
    <property type="entry name" value="AAA"/>
    <property type="match status" value="1"/>
</dbReference>
<proteinExistence type="predicted"/>
<dbReference type="SUPFAM" id="SSF52540">
    <property type="entry name" value="P-loop containing nucleoside triphosphate hydrolases"/>
    <property type="match status" value="1"/>
</dbReference>
<feature type="domain" description="AAA+ ATPase" evidence="2">
    <location>
        <begin position="445"/>
        <end position="572"/>
    </location>
</feature>
<dbReference type="Pfam" id="PF00004">
    <property type="entry name" value="AAA"/>
    <property type="match status" value="1"/>
</dbReference>
<dbReference type="Pfam" id="PF22942">
    <property type="entry name" value="DUF7025"/>
    <property type="match status" value="1"/>
</dbReference>
<dbReference type="InterPro" id="IPR003959">
    <property type="entry name" value="ATPase_AAA_core"/>
</dbReference>
<dbReference type="OrthoDB" id="10042665at2759"/>
<comment type="caution">
    <text evidence="3">The sequence shown here is derived from an EMBL/GenBank/DDBJ whole genome shotgun (WGS) entry which is preliminary data.</text>
</comment>
<evidence type="ECO:0000256" key="1">
    <source>
        <dbReference type="SAM" id="MobiDB-lite"/>
    </source>
</evidence>
<dbReference type="InterPro" id="IPR027417">
    <property type="entry name" value="P-loop_NTPase"/>
</dbReference>
<dbReference type="GO" id="GO:0016887">
    <property type="term" value="F:ATP hydrolysis activity"/>
    <property type="evidence" value="ECO:0007669"/>
    <property type="project" value="InterPro"/>
</dbReference>
<dbReference type="Proteomes" id="UP000824998">
    <property type="component" value="Unassembled WGS sequence"/>
</dbReference>
<dbReference type="GO" id="GO:0005524">
    <property type="term" value="F:ATP binding"/>
    <property type="evidence" value="ECO:0007669"/>
    <property type="project" value="InterPro"/>
</dbReference>
<evidence type="ECO:0000313" key="3">
    <source>
        <dbReference type="EMBL" id="KAG9231384.1"/>
    </source>
</evidence>
<feature type="compositionally biased region" description="Basic and acidic residues" evidence="1">
    <location>
        <begin position="13"/>
        <end position="47"/>
    </location>
</feature>
<dbReference type="Gene3D" id="3.40.50.300">
    <property type="entry name" value="P-loop containing nucleotide triphosphate hydrolases"/>
    <property type="match status" value="1"/>
</dbReference>
<protein>
    <submittedName>
        <fullName evidence="3">P-loop containing nucleoside triphosphate hydrolase protein</fullName>
    </submittedName>
</protein>
<dbReference type="AlphaFoldDB" id="A0A9P7YCY7"/>
<name>A0A9P7YCY7_9HELO</name>
<dbReference type="PANTHER" id="PTHR46411:SF2">
    <property type="entry name" value="AAA+ ATPASE DOMAIN-CONTAINING PROTEIN"/>
    <property type="match status" value="1"/>
</dbReference>
<dbReference type="InterPro" id="IPR054289">
    <property type="entry name" value="DUF7025"/>
</dbReference>